<dbReference type="AlphaFoldDB" id="A0A1D6LY92"/>
<sequence>MVVSTAPAAIPICARLLRTVIPDPNPTKHIAKRSQKSAFSIASRNRKSSPLLGLLLFGFIAPSPSAKRISMSVVSSSRLPRNNVIFNGIARGAKMRRTMMTSRE</sequence>
<name>A0A1D6LY92_MAIZE</name>
<accession>A0A1D6LY92</accession>
<proteinExistence type="predicted"/>
<dbReference type="EMBL" id="CM000782">
    <property type="protein sequence ID" value="AQK84110.1"/>
    <property type="molecule type" value="Genomic_DNA"/>
</dbReference>
<dbReference type="InParanoid" id="A0A1D6LY92"/>
<evidence type="ECO:0000313" key="1">
    <source>
        <dbReference type="EMBL" id="AQK84110.1"/>
    </source>
</evidence>
<reference evidence="1" key="1">
    <citation type="submission" date="2015-12" db="EMBL/GenBank/DDBJ databases">
        <title>Update maize B73 reference genome by single molecule sequencing technologies.</title>
        <authorList>
            <consortium name="Maize Genome Sequencing Project"/>
            <person name="Ware D."/>
        </authorList>
    </citation>
    <scope>NUCLEOTIDE SEQUENCE</scope>
    <source>
        <tissue evidence="1">Seedling</tissue>
    </source>
</reference>
<dbReference type="SMR" id="A0A1D6LY92"/>
<gene>
    <name evidence="1" type="ORF">ZEAMMB73_Zm00001d037496</name>
</gene>
<protein>
    <submittedName>
        <fullName evidence="1">Uncharacterized protein</fullName>
    </submittedName>
</protein>
<organism evidence="1">
    <name type="scientific">Zea mays</name>
    <name type="common">Maize</name>
    <dbReference type="NCBI Taxonomy" id="4577"/>
    <lineage>
        <taxon>Eukaryota</taxon>
        <taxon>Viridiplantae</taxon>
        <taxon>Streptophyta</taxon>
        <taxon>Embryophyta</taxon>
        <taxon>Tracheophyta</taxon>
        <taxon>Spermatophyta</taxon>
        <taxon>Magnoliopsida</taxon>
        <taxon>Liliopsida</taxon>
        <taxon>Poales</taxon>
        <taxon>Poaceae</taxon>
        <taxon>PACMAD clade</taxon>
        <taxon>Panicoideae</taxon>
        <taxon>Andropogonodae</taxon>
        <taxon>Andropogoneae</taxon>
        <taxon>Tripsacinae</taxon>
        <taxon>Zea</taxon>
    </lineage>
</organism>